<dbReference type="InterPro" id="IPR003135">
    <property type="entry name" value="ATP-grasp_carboxylate-amine"/>
</dbReference>
<dbReference type="InterPro" id="IPR041356">
    <property type="entry name" value="PGM1_C"/>
</dbReference>
<dbReference type="PROSITE" id="PS50975">
    <property type="entry name" value="ATP_GRASP"/>
    <property type="match status" value="1"/>
</dbReference>
<name>E0I5V3_9BACL</name>
<dbReference type="Pfam" id="PF18105">
    <property type="entry name" value="PGM1_C"/>
    <property type="match status" value="1"/>
</dbReference>
<dbReference type="Gene3D" id="3.30.470.20">
    <property type="entry name" value="ATP-grasp fold, B domain"/>
    <property type="match status" value="1"/>
</dbReference>
<reference evidence="5 6" key="1">
    <citation type="submission" date="2010-07" db="EMBL/GenBank/DDBJ databases">
        <title>The draft genome of Paenibacillus curdlanolyticus YK9.</title>
        <authorList>
            <consortium name="US DOE Joint Genome Institute (JGI-PGF)"/>
            <person name="Lucas S."/>
            <person name="Copeland A."/>
            <person name="Lapidus A."/>
            <person name="Cheng J.-F."/>
            <person name="Bruce D."/>
            <person name="Goodwin L."/>
            <person name="Pitluck S."/>
            <person name="Land M.L."/>
            <person name="Hauser L."/>
            <person name="Chang Y.-J."/>
            <person name="Jeffries C."/>
            <person name="Anderson I.J."/>
            <person name="Johnson E."/>
            <person name="Loganathan U."/>
            <person name="Mulhopadhyay B."/>
            <person name="Kyrpides N."/>
            <person name="Woyke T.J."/>
        </authorList>
    </citation>
    <scope>NUCLEOTIDE SEQUENCE [LARGE SCALE GENOMIC DNA]</scope>
    <source>
        <strain evidence="5 6">YK9</strain>
    </source>
</reference>
<evidence type="ECO:0000256" key="3">
    <source>
        <dbReference type="PROSITE-ProRule" id="PRU00409"/>
    </source>
</evidence>
<protein>
    <recommendedName>
        <fullName evidence="4">ATP-grasp domain-containing protein</fullName>
    </recommendedName>
</protein>
<gene>
    <name evidence="5" type="ORF">PaecuDRAFT_1025</name>
</gene>
<dbReference type="InterPro" id="IPR040754">
    <property type="entry name" value="PreAtp-grasp"/>
</dbReference>
<dbReference type="Pfam" id="PF18604">
    <property type="entry name" value="PreAtp-grasp"/>
    <property type="match status" value="1"/>
</dbReference>
<dbReference type="AlphaFoldDB" id="E0I5V3"/>
<dbReference type="Proteomes" id="UP000005387">
    <property type="component" value="Unassembled WGS sequence"/>
</dbReference>
<dbReference type="SUPFAM" id="SSF56059">
    <property type="entry name" value="Glutathione synthetase ATP-binding domain-like"/>
    <property type="match status" value="1"/>
</dbReference>
<evidence type="ECO:0000313" key="6">
    <source>
        <dbReference type="Proteomes" id="UP000005387"/>
    </source>
</evidence>
<evidence type="ECO:0000259" key="4">
    <source>
        <dbReference type="PROSITE" id="PS50975"/>
    </source>
</evidence>
<dbReference type="GO" id="GO:0005524">
    <property type="term" value="F:ATP binding"/>
    <property type="evidence" value="ECO:0007669"/>
    <property type="project" value="UniProtKB-UniRule"/>
</dbReference>
<dbReference type="EMBL" id="AEDD01000002">
    <property type="protein sequence ID" value="EFM12345.1"/>
    <property type="molecule type" value="Genomic_DNA"/>
</dbReference>
<keyword evidence="6" id="KW-1185">Reference proteome</keyword>
<dbReference type="eggNOG" id="COG0026">
    <property type="taxonomic scope" value="Bacteria"/>
</dbReference>
<evidence type="ECO:0000256" key="2">
    <source>
        <dbReference type="ARBA" id="ARBA00022840"/>
    </source>
</evidence>
<evidence type="ECO:0000313" key="5">
    <source>
        <dbReference type="EMBL" id="EFM12345.1"/>
    </source>
</evidence>
<dbReference type="PANTHER" id="PTHR37018:SF1">
    <property type="entry name" value="CULTURE SPECIFIC PROTEIN, PUTATIVE (AFU_ORTHOLOGUE AFUA_2G00130)-RELATED"/>
    <property type="match status" value="1"/>
</dbReference>
<dbReference type="OrthoDB" id="20966at2"/>
<dbReference type="InterPro" id="IPR053269">
    <property type="entry name" value="Asp-Met_ligase"/>
</dbReference>
<accession>E0I5V3</accession>
<dbReference type="GO" id="GO:0046872">
    <property type="term" value="F:metal ion binding"/>
    <property type="evidence" value="ECO:0007669"/>
    <property type="project" value="InterPro"/>
</dbReference>
<keyword evidence="2 3" id="KW-0067">ATP-binding</keyword>
<feature type="domain" description="ATP-grasp" evidence="4">
    <location>
        <begin position="165"/>
        <end position="368"/>
    </location>
</feature>
<dbReference type="STRING" id="717606.PaecuDRAFT_1025"/>
<dbReference type="InterPro" id="IPR011761">
    <property type="entry name" value="ATP-grasp"/>
</dbReference>
<sequence>MTAAFSLLRLLTQDRHEGSIVWLCNIGAEQYWHPQSRGIPDREEDRIVNRIEEMNVLLCRPQDVLILREQPDPAYLAELRRIGFDTPTIVTVSEPDYQTPISELVLKDESLLQRLREHAQEHDQVYFMPYAVTKLEEAIAQRCGMALIGPSSETAAIVNDKILNRRMAEELQFPVSPGIISDSLEELKDQYPKLKGASGKMILKEPYAASGKGLYIIESDEQCSALFARLTRLASRRTHKHPWMLEQWVEKLADINVQLFVHADGAVDVFSIKRQILNGTVYIGSQMPADLAPDVTESFHTYGKAIGRYLHKLGYHGVAGIDSMISNDGVVIPIIEVNGRFTLSTYLSFIPYVLGDKKMFTRYFRVLTNEPVFYADLCKQLETEQLLYQPETGKGVILYTSGTLPNVSINEDNRYMGRVFALIAADEWDEVEQLSTKLEQSIQQLTDRMATPI</sequence>
<dbReference type="RefSeq" id="WP_006037040.1">
    <property type="nucleotide sequence ID" value="NZ_AEDD01000002.1"/>
</dbReference>
<organism evidence="5 6">
    <name type="scientific">Paenibacillus curdlanolyticus YK9</name>
    <dbReference type="NCBI Taxonomy" id="717606"/>
    <lineage>
        <taxon>Bacteria</taxon>
        <taxon>Bacillati</taxon>
        <taxon>Bacillota</taxon>
        <taxon>Bacilli</taxon>
        <taxon>Bacillales</taxon>
        <taxon>Paenibacillaceae</taxon>
        <taxon>Paenibacillus</taxon>
    </lineage>
</organism>
<keyword evidence="1 3" id="KW-0547">Nucleotide-binding</keyword>
<evidence type="ECO:0000256" key="1">
    <source>
        <dbReference type="ARBA" id="ARBA00022741"/>
    </source>
</evidence>
<proteinExistence type="predicted"/>
<dbReference type="PANTHER" id="PTHR37018">
    <property type="entry name" value="CULTURE SPECIFIC PROTEIN, PUTATIVE (AFU_ORTHOLOGUE AFUA_2G00130)-RELATED"/>
    <property type="match status" value="1"/>
</dbReference>
<dbReference type="Pfam" id="PF02222">
    <property type="entry name" value="ATP-grasp"/>
    <property type="match status" value="1"/>
</dbReference>